<dbReference type="Proteomes" id="UP001054945">
    <property type="component" value="Unassembled WGS sequence"/>
</dbReference>
<dbReference type="InterPro" id="IPR031866">
    <property type="entry name" value="DUF4758"/>
</dbReference>
<name>A0AAV4SYA5_CAEEX</name>
<dbReference type="EMBL" id="BPLR01010464">
    <property type="protein sequence ID" value="GIY39443.1"/>
    <property type="molecule type" value="Genomic_DNA"/>
</dbReference>
<feature type="region of interest" description="Disordered" evidence="1">
    <location>
        <begin position="86"/>
        <end position="151"/>
    </location>
</feature>
<gene>
    <name evidence="3" type="primary">AVEN_100067_1</name>
    <name evidence="3" type="ORF">CEXT_243262</name>
</gene>
<feature type="compositionally biased region" description="Low complexity" evidence="1">
    <location>
        <begin position="93"/>
        <end position="106"/>
    </location>
</feature>
<comment type="caution">
    <text evidence="3">The sequence shown here is derived from an EMBL/GenBank/DDBJ whole genome shotgun (WGS) entry which is preliminary data.</text>
</comment>
<dbReference type="PANTHER" id="PTHR39072:SF3">
    <property type="entry name" value="RE48511P"/>
    <property type="match status" value="1"/>
</dbReference>
<feature type="compositionally biased region" description="Polar residues" evidence="1">
    <location>
        <begin position="219"/>
        <end position="234"/>
    </location>
</feature>
<feature type="compositionally biased region" description="Polar residues" evidence="1">
    <location>
        <begin position="308"/>
        <end position="332"/>
    </location>
</feature>
<feature type="domain" description="DUF4758" evidence="2">
    <location>
        <begin position="228"/>
        <end position="278"/>
    </location>
</feature>
<keyword evidence="4" id="KW-1185">Reference proteome</keyword>
<organism evidence="3 4">
    <name type="scientific">Caerostris extrusa</name>
    <name type="common">Bark spider</name>
    <name type="synonym">Caerostris bankana</name>
    <dbReference type="NCBI Taxonomy" id="172846"/>
    <lineage>
        <taxon>Eukaryota</taxon>
        <taxon>Metazoa</taxon>
        <taxon>Ecdysozoa</taxon>
        <taxon>Arthropoda</taxon>
        <taxon>Chelicerata</taxon>
        <taxon>Arachnida</taxon>
        <taxon>Araneae</taxon>
        <taxon>Araneomorphae</taxon>
        <taxon>Entelegynae</taxon>
        <taxon>Araneoidea</taxon>
        <taxon>Araneidae</taxon>
        <taxon>Caerostris</taxon>
    </lineage>
</organism>
<dbReference type="Pfam" id="PF15950">
    <property type="entry name" value="DUF4758"/>
    <property type="match status" value="1"/>
</dbReference>
<feature type="compositionally biased region" description="Polar residues" evidence="1">
    <location>
        <begin position="359"/>
        <end position="368"/>
    </location>
</feature>
<evidence type="ECO:0000256" key="1">
    <source>
        <dbReference type="SAM" id="MobiDB-lite"/>
    </source>
</evidence>
<feature type="compositionally biased region" description="Polar residues" evidence="1">
    <location>
        <begin position="376"/>
        <end position="389"/>
    </location>
</feature>
<feature type="compositionally biased region" description="Basic and acidic residues" evidence="1">
    <location>
        <begin position="114"/>
        <end position="147"/>
    </location>
</feature>
<feature type="region of interest" description="Disordered" evidence="1">
    <location>
        <begin position="207"/>
        <end position="234"/>
    </location>
</feature>
<evidence type="ECO:0000259" key="2">
    <source>
        <dbReference type="Pfam" id="PF15950"/>
    </source>
</evidence>
<proteinExistence type="predicted"/>
<reference evidence="3 4" key="1">
    <citation type="submission" date="2021-06" db="EMBL/GenBank/DDBJ databases">
        <title>Caerostris extrusa draft genome.</title>
        <authorList>
            <person name="Kono N."/>
            <person name="Arakawa K."/>
        </authorList>
    </citation>
    <scope>NUCLEOTIDE SEQUENCE [LARGE SCALE GENOMIC DNA]</scope>
</reference>
<protein>
    <submittedName>
        <fullName evidence="3">DUF4758 domain-containing protein</fullName>
    </submittedName>
</protein>
<evidence type="ECO:0000313" key="3">
    <source>
        <dbReference type="EMBL" id="GIY39443.1"/>
    </source>
</evidence>
<sequence length="880" mass="96380">MVKTLKALTLKVISHVSNGTYTQLEAVPLRADGAAPVYIPTAPRAEALTAAEDIDADISLPTVTVRGFLNFRTTVDGTVIVFTPASEAPQDPTPASAAPSLASSAPPGTPISPRNDDIQHLTYTGDDRNTRTELENEAHTPEDDRQNFRQGTQTVKGIGYRRGGQTTARGPTPALRKQSFINEYYFFCSTPFVRIVKGHLKLGYGDLGTTPRSPKIEEPQQNLHKSDPTPQLPQYPTGLVTVLGGTHVKDGATTVFETKVIGTYIEGKYAQILQSTSQIIFPAKSEDLSTPKPSPTKPSFLQKSATLAVTSSRPTPSKSNQIQVEHSSNRQKPSAETKEYRPTTPTSREADRRTDEPLNANTVIQSSFKLPDNHPVNRQTTRPTQSLEKTLSRSSYRLSRRFRPTLATDVPPEDENTVPESQNTRRLPPRFRYVLPRRNTPTVRLNRFKVKLTVRNDDVSDLVTPHENTFDPEDELLEEYDPLQSVDPAKVVYEKTTITSEVTLHVGRRKSVRTLTITTNVPKTRHGFASDAGGFIDAHDISPANNNAIFATLSPLDEDAPPHVVVTRTYTTTERMLKTSVVPVLENDTTSYRTVTESFFILKLITGYKTLPAADMTALHTEVSDTEFDESPDQLAGLLDGAVQLQPSARQQIIQTAVPNGLLQASGSGREQAVVPYDTTKSNANDLSNSLLSLGAALQQNPLAAVYLGLQQLNKHATLYSTITKTSTYIHTDTIYSTKVVSFYDGRRTRTRTLSESVTTTEKTMTSLSTTVEPYLNTQLFQQQNQLQQLLGGGTQMGGTGPQLLAPPPQFSTVTSTYTTVTTATSLSTRIYTLIYNAISTKFRTVTSTSLYETTITATTTSEVPIAITAPPGGVFPFLG</sequence>
<dbReference type="AlphaFoldDB" id="A0AAV4SYA5"/>
<accession>A0AAV4SYA5</accession>
<evidence type="ECO:0000313" key="4">
    <source>
        <dbReference type="Proteomes" id="UP001054945"/>
    </source>
</evidence>
<feature type="region of interest" description="Disordered" evidence="1">
    <location>
        <begin position="308"/>
        <end position="424"/>
    </location>
</feature>
<dbReference type="PANTHER" id="PTHR39072">
    <property type="entry name" value="RE48511P"/>
    <property type="match status" value="1"/>
</dbReference>